<proteinExistence type="inferred from homology"/>
<evidence type="ECO:0000256" key="6">
    <source>
        <dbReference type="RuleBase" id="RU363015"/>
    </source>
</evidence>
<dbReference type="PANTHER" id="PTHR31223">
    <property type="entry name" value="LOG FAMILY PROTEIN YJL055W"/>
    <property type="match status" value="1"/>
</dbReference>
<dbReference type="eggNOG" id="ENOG502QSR9">
    <property type="taxonomic scope" value="Eukaryota"/>
</dbReference>
<dbReference type="SUPFAM" id="SSF102405">
    <property type="entry name" value="MCP/YpsA-like"/>
    <property type="match status" value="1"/>
</dbReference>
<comment type="catalytic activity">
    <reaction evidence="4 6">
        <text>N(6)-(dimethylallyl)adenosine 5'-phosphate + H2O = N(6)-dimethylallyladenine + D-ribose 5-phosphate</text>
        <dbReference type="Rhea" id="RHEA:48560"/>
        <dbReference type="ChEBI" id="CHEBI:15377"/>
        <dbReference type="ChEBI" id="CHEBI:17660"/>
        <dbReference type="ChEBI" id="CHEBI:57526"/>
        <dbReference type="ChEBI" id="CHEBI:78346"/>
        <dbReference type="EC" id="3.2.2.n1"/>
    </reaction>
</comment>
<gene>
    <name evidence="7" type="ORF">CHLNCDRAFT_28106</name>
</gene>
<dbReference type="EC" id="3.2.2.n1" evidence="2 6"/>
<dbReference type="GO" id="GO:0102682">
    <property type="term" value="F:cytokinin riboside 5'-monophosphate phosphoribohydrolase activity"/>
    <property type="evidence" value="ECO:0007669"/>
    <property type="project" value="RHEA"/>
</dbReference>
<dbReference type="GeneID" id="17350793"/>
<sequence>MADSQPASFRKIAVFCGASSGSNPLYIEAARLLGAEMARRGIGLVYGGGNVGLMGAVAEAVGSRLGPDQVIGVIPAALEPREISGTTVGEIRVVGSMHERKAMMFEEADAFIMIPGGYGTLDETLEITTWQQLGFHTKPVGLLNINGFFNKLLAFLDHATQEGFIRPSSRAILVSGDTPGELIDTLAAYQAPPSLLRLASEGKLGVHERG</sequence>
<evidence type="ECO:0000256" key="1">
    <source>
        <dbReference type="ARBA" id="ARBA00006763"/>
    </source>
</evidence>
<dbReference type="InterPro" id="IPR031100">
    <property type="entry name" value="LOG_fam"/>
</dbReference>
<comment type="similarity">
    <text evidence="1 6">Belongs to the LOG family.</text>
</comment>
<dbReference type="Pfam" id="PF03641">
    <property type="entry name" value="Lysine_decarbox"/>
    <property type="match status" value="1"/>
</dbReference>
<dbReference type="OrthoDB" id="414463at2759"/>
<dbReference type="NCBIfam" id="TIGR00730">
    <property type="entry name" value="Rossman fold protein, TIGR00730 family"/>
    <property type="match status" value="1"/>
</dbReference>
<evidence type="ECO:0000256" key="4">
    <source>
        <dbReference type="ARBA" id="ARBA00047718"/>
    </source>
</evidence>
<keyword evidence="3 6" id="KW-0203">Cytokinin biosynthesis</keyword>
<evidence type="ECO:0000256" key="2">
    <source>
        <dbReference type="ARBA" id="ARBA00012205"/>
    </source>
</evidence>
<reference evidence="7 8" key="1">
    <citation type="journal article" date="2010" name="Plant Cell">
        <title>The Chlorella variabilis NC64A genome reveals adaptation to photosymbiosis, coevolution with viruses, and cryptic sex.</title>
        <authorList>
            <person name="Blanc G."/>
            <person name="Duncan G."/>
            <person name="Agarkova I."/>
            <person name="Borodovsky M."/>
            <person name="Gurnon J."/>
            <person name="Kuo A."/>
            <person name="Lindquist E."/>
            <person name="Lucas S."/>
            <person name="Pangilinan J."/>
            <person name="Polle J."/>
            <person name="Salamov A."/>
            <person name="Terry A."/>
            <person name="Yamada T."/>
            <person name="Dunigan D.D."/>
            <person name="Grigoriev I.V."/>
            <person name="Claverie J.M."/>
            <person name="Van Etten J.L."/>
        </authorList>
    </citation>
    <scope>NUCLEOTIDE SEQUENCE [LARGE SCALE GENOMIC DNA]</scope>
    <source>
        <strain evidence="7 8">NC64A</strain>
    </source>
</reference>
<evidence type="ECO:0000256" key="5">
    <source>
        <dbReference type="ARBA" id="ARBA00049153"/>
    </source>
</evidence>
<organism evidence="8">
    <name type="scientific">Chlorella variabilis</name>
    <name type="common">Green alga</name>
    <dbReference type="NCBI Taxonomy" id="554065"/>
    <lineage>
        <taxon>Eukaryota</taxon>
        <taxon>Viridiplantae</taxon>
        <taxon>Chlorophyta</taxon>
        <taxon>core chlorophytes</taxon>
        <taxon>Trebouxiophyceae</taxon>
        <taxon>Chlorellales</taxon>
        <taxon>Chlorellaceae</taxon>
        <taxon>Chlorella clade</taxon>
        <taxon>Chlorella</taxon>
    </lineage>
</organism>
<dbReference type="InterPro" id="IPR005269">
    <property type="entry name" value="LOG"/>
</dbReference>
<dbReference type="InParanoid" id="E1ZS54"/>
<evidence type="ECO:0000313" key="7">
    <source>
        <dbReference type="EMBL" id="EFN51355.1"/>
    </source>
</evidence>
<protein>
    <recommendedName>
        <fullName evidence="2 6">Cytokinin riboside 5'-monophosphate phosphoribohydrolase</fullName>
        <ecNumber evidence="2 6">3.2.2.n1</ecNumber>
    </recommendedName>
</protein>
<dbReference type="Proteomes" id="UP000008141">
    <property type="component" value="Unassembled WGS sequence"/>
</dbReference>
<evidence type="ECO:0000313" key="8">
    <source>
        <dbReference type="Proteomes" id="UP000008141"/>
    </source>
</evidence>
<evidence type="ECO:0000256" key="3">
    <source>
        <dbReference type="ARBA" id="ARBA00022712"/>
    </source>
</evidence>
<dbReference type="EMBL" id="GL433865">
    <property type="protein sequence ID" value="EFN51355.1"/>
    <property type="molecule type" value="Genomic_DNA"/>
</dbReference>
<dbReference type="Gene3D" id="3.40.50.450">
    <property type="match status" value="1"/>
</dbReference>
<comment type="function">
    <text evidence="6">Cytokinin-activating enzyme working in the direct activation pathway. Phosphoribohydrolase that converts inactive cytokinin nucleotides to the biologically active free-base forms.</text>
</comment>
<accession>E1ZS54</accession>
<dbReference type="PANTHER" id="PTHR31223:SF70">
    <property type="entry name" value="LOG FAMILY PROTEIN YJL055W"/>
    <property type="match status" value="1"/>
</dbReference>
<comment type="catalytic activity">
    <reaction evidence="5 6">
        <text>9-ribosyl-trans-zeatin 5'-phosphate + H2O = trans-zeatin + D-ribose 5-phosphate</text>
        <dbReference type="Rhea" id="RHEA:48564"/>
        <dbReference type="ChEBI" id="CHEBI:15377"/>
        <dbReference type="ChEBI" id="CHEBI:16522"/>
        <dbReference type="ChEBI" id="CHEBI:78346"/>
        <dbReference type="ChEBI" id="CHEBI:87947"/>
        <dbReference type="EC" id="3.2.2.n1"/>
    </reaction>
</comment>
<dbReference type="STRING" id="554065.E1ZS54"/>
<dbReference type="FunCoup" id="E1ZS54">
    <property type="interactions" value="16"/>
</dbReference>
<keyword evidence="8" id="KW-1185">Reference proteome</keyword>
<dbReference type="OMA" id="TLVWGGS"/>
<keyword evidence="6" id="KW-0378">Hydrolase</keyword>
<name>E1ZS54_CHLVA</name>
<dbReference type="AlphaFoldDB" id="E1ZS54"/>
<dbReference type="KEGG" id="cvr:CHLNCDRAFT_28106"/>
<dbReference type="RefSeq" id="XP_005843457.1">
    <property type="nucleotide sequence ID" value="XM_005843395.1"/>
</dbReference>
<dbReference type="GO" id="GO:0005829">
    <property type="term" value="C:cytosol"/>
    <property type="evidence" value="ECO:0007669"/>
    <property type="project" value="TreeGrafter"/>
</dbReference>
<dbReference type="GO" id="GO:0009691">
    <property type="term" value="P:cytokinin biosynthetic process"/>
    <property type="evidence" value="ECO:0007669"/>
    <property type="project" value="UniProtKB-UniRule"/>
</dbReference>